<evidence type="ECO:0000313" key="4">
    <source>
        <dbReference type="Proteomes" id="UP000199570"/>
    </source>
</evidence>
<dbReference type="CDD" id="cd03137">
    <property type="entry name" value="GATase1_AraC_1"/>
    <property type="match status" value="1"/>
</dbReference>
<protein>
    <submittedName>
        <fullName evidence="3">Transcriptional regulator GlxA family, contains an amidase domain and an AraC-type DNA-binding HTH domain</fullName>
    </submittedName>
</protein>
<dbReference type="PANTHER" id="PTHR43130">
    <property type="entry name" value="ARAC-FAMILY TRANSCRIPTIONAL REGULATOR"/>
    <property type="match status" value="1"/>
</dbReference>
<keyword evidence="2" id="KW-0804">Transcription</keyword>
<dbReference type="Gene3D" id="1.10.10.60">
    <property type="entry name" value="Homeodomain-like"/>
    <property type="match status" value="1"/>
</dbReference>
<dbReference type="AlphaFoldDB" id="A0A1H1G5K2"/>
<gene>
    <name evidence="3" type="ORF">SAMN04490195_3109</name>
</gene>
<dbReference type="PROSITE" id="PS01124">
    <property type="entry name" value="HTH_ARAC_FAMILY_2"/>
    <property type="match status" value="1"/>
</dbReference>
<dbReference type="OrthoDB" id="9803764at2"/>
<evidence type="ECO:0000256" key="2">
    <source>
        <dbReference type="ARBA" id="ARBA00023163"/>
    </source>
</evidence>
<keyword evidence="4" id="KW-1185">Reference proteome</keyword>
<dbReference type="GO" id="GO:0003700">
    <property type="term" value="F:DNA-binding transcription factor activity"/>
    <property type="evidence" value="ECO:0007669"/>
    <property type="project" value="InterPro"/>
</dbReference>
<sequence>MRITLLAFPRVQLLDVVGPADVFAEAAKQLGNPRAYRVEVIGTHKGVIKGSSGLKLSIDETFETYKGRIDTLLVAGSPHIEEIALNPELQRWLCRQAKTVRRIGSVCSGAFLLAAAGLLDGRHVTTHWNSSAKLAREHPQTHVDPDSIFIKDGNVYTSAGVTAGMDLALALVEEDHGRELALSVAREMVMFFKRPGGQSQFSAQLAAQTAERSVIRNVQDYVVEHLKADLSVPTLAARAGMSERNFARTFKAETGSTPAEFVELARIDAARRMIEDSDVSLKRLADNVGYANTDGFRRAFMRRLGVGPSDYRKRFSSGTQAP</sequence>
<dbReference type="InterPro" id="IPR002818">
    <property type="entry name" value="DJ-1/PfpI"/>
</dbReference>
<dbReference type="GO" id="GO:0043565">
    <property type="term" value="F:sequence-specific DNA binding"/>
    <property type="evidence" value="ECO:0007669"/>
    <property type="project" value="InterPro"/>
</dbReference>
<dbReference type="InterPro" id="IPR029062">
    <property type="entry name" value="Class_I_gatase-like"/>
</dbReference>
<name>A0A1H1G5K2_9PSED</name>
<dbReference type="RefSeq" id="WP_090323141.1">
    <property type="nucleotide sequence ID" value="NZ_FNKJ01000003.1"/>
</dbReference>
<evidence type="ECO:0000313" key="3">
    <source>
        <dbReference type="EMBL" id="SDR08471.1"/>
    </source>
</evidence>
<keyword evidence="3" id="KW-0238">DNA-binding</keyword>
<dbReference type="EMBL" id="FNKJ01000003">
    <property type="protein sequence ID" value="SDR08471.1"/>
    <property type="molecule type" value="Genomic_DNA"/>
</dbReference>
<dbReference type="SMART" id="SM00342">
    <property type="entry name" value="HTH_ARAC"/>
    <property type="match status" value="1"/>
</dbReference>
<dbReference type="Proteomes" id="UP000199570">
    <property type="component" value="Unassembled WGS sequence"/>
</dbReference>
<dbReference type="SUPFAM" id="SSF46689">
    <property type="entry name" value="Homeodomain-like"/>
    <property type="match status" value="2"/>
</dbReference>
<accession>A0A1H1G5K2</accession>
<dbReference type="InterPro" id="IPR009057">
    <property type="entry name" value="Homeodomain-like_sf"/>
</dbReference>
<dbReference type="InterPro" id="IPR052158">
    <property type="entry name" value="INH-QAR"/>
</dbReference>
<dbReference type="InterPro" id="IPR018060">
    <property type="entry name" value="HTH_AraC"/>
</dbReference>
<dbReference type="SUPFAM" id="SSF52317">
    <property type="entry name" value="Class I glutamine amidotransferase-like"/>
    <property type="match status" value="1"/>
</dbReference>
<dbReference type="Gene3D" id="3.40.50.880">
    <property type="match status" value="1"/>
</dbReference>
<reference evidence="4" key="1">
    <citation type="submission" date="2016-10" db="EMBL/GenBank/DDBJ databases">
        <authorList>
            <person name="Varghese N."/>
            <person name="Submissions S."/>
        </authorList>
    </citation>
    <scope>NUCLEOTIDE SEQUENCE [LARGE SCALE GENOMIC DNA]</scope>
    <source>
        <strain evidence="4">BS3775</strain>
    </source>
</reference>
<dbReference type="Pfam" id="PF12833">
    <property type="entry name" value="HTH_18"/>
    <property type="match status" value="1"/>
</dbReference>
<evidence type="ECO:0000256" key="1">
    <source>
        <dbReference type="ARBA" id="ARBA00023015"/>
    </source>
</evidence>
<dbReference type="Pfam" id="PF01965">
    <property type="entry name" value="DJ-1_PfpI"/>
    <property type="match status" value="1"/>
</dbReference>
<dbReference type="PANTHER" id="PTHR43130:SF3">
    <property type="entry name" value="HTH-TYPE TRANSCRIPTIONAL REGULATOR RV1931C"/>
    <property type="match status" value="1"/>
</dbReference>
<organism evidence="3 4">
    <name type="scientific">Pseudomonas moorei</name>
    <dbReference type="NCBI Taxonomy" id="395599"/>
    <lineage>
        <taxon>Bacteria</taxon>
        <taxon>Pseudomonadati</taxon>
        <taxon>Pseudomonadota</taxon>
        <taxon>Gammaproteobacteria</taxon>
        <taxon>Pseudomonadales</taxon>
        <taxon>Pseudomonadaceae</taxon>
        <taxon>Pseudomonas</taxon>
    </lineage>
</organism>
<keyword evidence="1" id="KW-0805">Transcription regulation</keyword>
<proteinExistence type="predicted"/>